<dbReference type="OrthoDB" id="9780326at2"/>
<dbReference type="PANTHER" id="PTHR43133">
    <property type="entry name" value="RNA POLYMERASE ECF-TYPE SIGMA FACTO"/>
    <property type="match status" value="1"/>
</dbReference>
<keyword evidence="3" id="KW-0731">Sigma factor</keyword>
<keyword evidence="5" id="KW-0804">Transcription</keyword>
<feature type="compositionally biased region" description="Polar residues" evidence="6">
    <location>
        <begin position="98"/>
        <end position="115"/>
    </location>
</feature>
<dbReference type="SUPFAM" id="SSF88659">
    <property type="entry name" value="Sigma3 and sigma4 domains of RNA polymerase sigma factors"/>
    <property type="match status" value="1"/>
</dbReference>
<accession>A0A0H2MCB9</accession>
<feature type="domain" description="RNA polymerase sigma-70 region 2" evidence="7">
    <location>
        <begin position="28"/>
        <end position="95"/>
    </location>
</feature>
<keyword evidence="2" id="KW-0805">Transcription regulation</keyword>
<name>A0A0H2MCB9_9PROT</name>
<dbReference type="NCBIfam" id="TIGR02937">
    <property type="entry name" value="sigma70-ECF"/>
    <property type="match status" value="1"/>
</dbReference>
<dbReference type="Gene3D" id="1.10.1740.10">
    <property type="match status" value="1"/>
</dbReference>
<dbReference type="Proteomes" id="UP000035444">
    <property type="component" value="Unassembled WGS sequence"/>
</dbReference>
<dbReference type="CDD" id="cd06171">
    <property type="entry name" value="Sigma70_r4"/>
    <property type="match status" value="1"/>
</dbReference>
<dbReference type="PANTHER" id="PTHR43133:SF8">
    <property type="entry name" value="RNA POLYMERASE SIGMA FACTOR HI_1459-RELATED"/>
    <property type="match status" value="1"/>
</dbReference>
<dbReference type="InterPro" id="IPR013249">
    <property type="entry name" value="RNA_pol_sigma70_r4_t2"/>
</dbReference>
<proteinExistence type="inferred from homology"/>
<evidence type="ECO:0000259" key="7">
    <source>
        <dbReference type="Pfam" id="PF04542"/>
    </source>
</evidence>
<sequence length="196" mass="22188">MTTPQTPLEDAILMAQVAQGDDNACRLLVQRHLNQLVGLAMRMTGNRSEAEDIAQESFVRLWKQSHDWQAKAKISTWLYRVAHNLAIDAIRQKERQKVSVNDQTEISENTTSTQRNQDHMLHQQDITRQVEAAISHLPERQRAAITLVHHRDMSNKEAAHVMDISVDALESLLARGRRSLKKALVESRADLLGATS</sequence>
<organism evidence="9 10">
    <name type="scientific">Kiloniella spongiae</name>
    <dbReference type="NCBI Taxonomy" id="1489064"/>
    <lineage>
        <taxon>Bacteria</taxon>
        <taxon>Pseudomonadati</taxon>
        <taxon>Pseudomonadota</taxon>
        <taxon>Alphaproteobacteria</taxon>
        <taxon>Rhodospirillales</taxon>
        <taxon>Kiloniellaceae</taxon>
        <taxon>Kiloniella</taxon>
    </lineage>
</organism>
<dbReference type="InterPro" id="IPR013324">
    <property type="entry name" value="RNA_pol_sigma_r3/r4-like"/>
</dbReference>
<dbReference type="Gene3D" id="1.10.10.10">
    <property type="entry name" value="Winged helix-like DNA-binding domain superfamily/Winged helix DNA-binding domain"/>
    <property type="match status" value="1"/>
</dbReference>
<keyword evidence="4" id="KW-0238">DNA-binding</keyword>
<evidence type="ECO:0000256" key="4">
    <source>
        <dbReference type="ARBA" id="ARBA00023125"/>
    </source>
</evidence>
<keyword evidence="10" id="KW-1185">Reference proteome</keyword>
<dbReference type="SUPFAM" id="SSF88946">
    <property type="entry name" value="Sigma2 domain of RNA polymerase sigma factors"/>
    <property type="match status" value="1"/>
</dbReference>
<dbReference type="InterPro" id="IPR036388">
    <property type="entry name" value="WH-like_DNA-bd_sf"/>
</dbReference>
<dbReference type="InterPro" id="IPR014284">
    <property type="entry name" value="RNA_pol_sigma-70_dom"/>
</dbReference>
<feature type="domain" description="RNA polymerase sigma factor 70 region 4 type 2" evidence="8">
    <location>
        <begin position="128"/>
        <end position="180"/>
    </location>
</feature>
<dbReference type="InterPro" id="IPR007627">
    <property type="entry name" value="RNA_pol_sigma70_r2"/>
</dbReference>
<dbReference type="GO" id="GO:0003677">
    <property type="term" value="F:DNA binding"/>
    <property type="evidence" value="ECO:0007669"/>
    <property type="project" value="UniProtKB-KW"/>
</dbReference>
<reference evidence="9 10" key="1">
    <citation type="submission" date="2015-03" db="EMBL/GenBank/DDBJ databases">
        <title>Genome Sequence of Kiloniella spongiae MEBiC09566, isolated from a marine sponge.</title>
        <authorList>
            <person name="Shao Z."/>
            <person name="Wang L."/>
            <person name="Li X."/>
        </authorList>
    </citation>
    <scope>NUCLEOTIDE SEQUENCE [LARGE SCALE GENOMIC DNA]</scope>
    <source>
        <strain evidence="9 10">MEBiC09566</strain>
    </source>
</reference>
<evidence type="ECO:0000256" key="6">
    <source>
        <dbReference type="SAM" id="MobiDB-lite"/>
    </source>
</evidence>
<evidence type="ECO:0000256" key="3">
    <source>
        <dbReference type="ARBA" id="ARBA00023082"/>
    </source>
</evidence>
<dbReference type="Pfam" id="PF04542">
    <property type="entry name" value="Sigma70_r2"/>
    <property type="match status" value="1"/>
</dbReference>
<dbReference type="AlphaFoldDB" id="A0A0H2MCB9"/>
<evidence type="ECO:0008006" key="11">
    <source>
        <dbReference type="Google" id="ProtNLM"/>
    </source>
</evidence>
<evidence type="ECO:0000256" key="5">
    <source>
        <dbReference type="ARBA" id="ARBA00023163"/>
    </source>
</evidence>
<dbReference type="GO" id="GO:0006352">
    <property type="term" value="P:DNA-templated transcription initiation"/>
    <property type="evidence" value="ECO:0007669"/>
    <property type="project" value="InterPro"/>
</dbReference>
<dbReference type="Pfam" id="PF08281">
    <property type="entry name" value="Sigma70_r4_2"/>
    <property type="match status" value="1"/>
</dbReference>
<dbReference type="InterPro" id="IPR013325">
    <property type="entry name" value="RNA_pol_sigma_r2"/>
</dbReference>
<evidence type="ECO:0000259" key="8">
    <source>
        <dbReference type="Pfam" id="PF08281"/>
    </source>
</evidence>
<dbReference type="RefSeq" id="WP_047764973.1">
    <property type="nucleotide sequence ID" value="NZ_LAQL01000009.1"/>
</dbReference>
<evidence type="ECO:0000313" key="10">
    <source>
        <dbReference type="Proteomes" id="UP000035444"/>
    </source>
</evidence>
<protein>
    <recommendedName>
        <fullName evidence="11">RNA polymerase sigma factor</fullName>
    </recommendedName>
</protein>
<gene>
    <name evidence="9" type="ORF">WH96_14850</name>
</gene>
<dbReference type="GO" id="GO:0016987">
    <property type="term" value="F:sigma factor activity"/>
    <property type="evidence" value="ECO:0007669"/>
    <property type="project" value="UniProtKB-KW"/>
</dbReference>
<dbReference type="EMBL" id="LAQL01000009">
    <property type="protein sequence ID" value="KLN59983.1"/>
    <property type="molecule type" value="Genomic_DNA"/>
</dbReference>
<comment type="similarity">
    <text evidence="1">Belongs to the sigma-70 factor family. ECF subfamily.</text>
</comment>
<evidence type="ECO:0000256" key="1">
    <source>
        <dbReference type="ARBA" id="ARBA00010641"/>
    </source>
</evidence>
<evidence type="ECO:0000256" key="2">
    <source>
        <dbReference type="ARBA" id="ARBA00023015"/>
    </source>
</evidence>
<dbReference type="STRING" id="1489064.WH96_14850"/>
<feature type="region of interest" description="Disordered" evidence="6">
    <location>
        <begin position="98"/>
        <end position="117"/>
    </location>
</feature>
<evidence type="ECO:0000313" key="9">
    <source>
        <dbReference type="EMBL" id="KLN59983.1"/>
    </source>
</evidence>
<dbReference type="InterPro" id="IPR039425">
    <property type="entry name" value="RNA_pol_sigma-70-like"/>
</dbReference>
<comment type="caution">
    <text evidence="9">The sequence shown here is derived from an EMBL/GenBank/DDBJ whole genome shotgun (WGS) entry which is preliminary data.</text>
</comment>